<keyword evidence="6" id="KW-1185">Reference proteome</keyword>
<dbReference type="OrthoDB" id="3177763at2"/>
<keyword evidence="3" id="KW-0804">Transcription</keyword>
<dbReference type="GO" id="GO:0003700">
    <property type="term" value="F:DNA-binding transcription factor activity"/>
    <property type="evidence" value="ECO:0007669"/>
    <property type="project" value="InterPro"/>
</dbReference>
<dbReference type="InterPro" id="IPR036390">
    <property type="entry name" value="WH_DNA-bd_sf"/>
</dbReference>
<keyword evidence="1" id="KW-0805">Transcription regulation</keyword>
<dbReference type="InterPro" id="IPR036388">
    <property type="entry name" value="WH-like_DNA-bd_sf"/>
</dbReference>
<dbReference type="Gene3D" id="1.10.10.10">
    <property type="entry name" value="Winged helix-like DNA-binding domain superfamily/Winged helix DNA-binding domain"/>
    <property type="match status" value="1"/>
</dbReference>
<dbReference type="PANTHER" id="PTHR42756">
    <property type="entry name" value="TRANSCRIPTIONAL REGULATOR, MARR"/>
    <property type="match status" value="1"/>
</dbReference>
<dbReference type="SUPFAM" id="SSF46785">
    <property type="entry name" value="Winged helix' DNA-binding domain"/>
    <property type="match status" value="1"/>
</dbReference>
<evidence type="ECO:0000256" key="2">
    <source>
        <dbReference type="ARBA" id="ARBA00023125"/>
    </source>
</evidence>
<dbReference type="InterPro" id="IPR000835">
    <property type="entry name" value="HTH_MarR-typ"/>
</dbReference>
<evidence type="ECO:0000259" key="4">
    <source>
        <dbReference type="PROSITE" id="PS50995"/>
    </source>
</evidence>
<evidence type="ECO:0000256" key="3">
    <source>
        <dbReference type="ARBA" id="ARBA00023163"/>
    </source>
</evidence>
<keyword evidence="2" id="KW-0238">DNA-binding</keyword>
<dbReference type="Proteomes" id="UP000254569">
    <property type="component" value="Unassembled WGS sequence"/>
</dbReference>
<dbReference type="EMBL" id="UGVI01000002">
    <property type="protein sequence ID" value="SUF09169.1"/>
    <property type="molecule type" value="Genomic_DNA"/>
</dbReference>
<dbReference type="RefSeq" id="WP_016934037.1">
    <property type="nucleotide sequence ID" value="NZ_JBFSFC010000016.1"/>
</dbReference>
<protein>
    <submittedName>
        <fullName evidence="5">MarR family transcriptional regulator</fullName>
    </submittedName>
</protein>
<organism evidence="5 6">
    <name type="scientific">Rhodococcus gordoniae</name>
    <dbReference type="NCBI Taxonomy" id="223392"/>
    <lineage>
        <taxon>Bacteria</taxon>
        <taxon>Bacillati</taxon>
        <taxon>Actinomycetota</taxon>
        <taxon>Actinomycetes</taxon>
        <taxon>Mycobacteriales</taxon>
        <taxon>Nocardiaceae</taxon>
        <taxon>Rhodococcus</taxon>
    </lineage>
</organism>
<dbReference type="PROSITE" id="PS50995">
    <property type="entry name" value="HTH_MARR_2"/>
    <property type="match status" value="1"/>
</dbReference>
<dbReference type="Pfam" id="PF01047">
    <property type="entry name" value="MarR"/>
    <property type="match status" value="1"/>
</dbReference>
<evidence type="ECO:0000313" key="5">
    <source>
        <dbReference type="EMBL" id="SUF09169.1"/>
    </source>
</evidence>
<dbReference type="GO" id="GO:0003677">
    <property type="term" value="F:DNA binding"/>
    <property type="evidence" value="ECO:0007669"/>
    <property type="project" value="UniProtKB-KW"/>
</dbReference>
<dbReference type="PANTHER" id="PTHR42756:SF1">
    <property type="entry name" value="TRANSCRIPTIONAL REPRESSOR OF EMRAB OPERON"/>
    <property type="match status" value="1"/>
</dbReference>
<sequence>MRDETVDNSLSEVLDDRLGTHVRRISRLIIDAKAAALRPLDLTVPQYATLLSIRHLEPTSAAQLARTGQSTPQATATMLATLESKGLISRRPSPMHQKLVEVRLTTLGAKAIEEADDLAAGIEAELRAGIGEDLFDSVLRIEQIAKDLLQ</sequence>
<name>A0A379PPF7_9NOCA</name>
<dbReference type="SMART" id="SM00347">
    <property type="entry name" value="HTH_MARR"/>
    <property type="match status" value="1"/>
</dbReference>
<dbReference type="AlphaFoldDB" id="A0A379PPF7"/>
<evidence type="ECO:0000313" key="6">
    <source>
        <dbReference type="Proteomes" id="UP000254569"/>
    </source>
</evidence>
<proteinExistence type="predicted"/>
<accession>A0A379PPF7</accession>
<feature type="domain" description="HTH marR-type" evidence="4">
    <location>
        <begin position="15"/>
        <end position="150"/>
    </location>
</feature>
<gene>
    <name evidence="5" type="primary">marR_2</name>
    <name evidence="5" type="ORF">NCTC13296_04366</name>
</gene>
<reference evidence="5 6" key="1">
    <citation type="submission" date="2018-06" db="EMBL/GenBank/DDBJ databases">
        <authorList>
            <consortium name="Pathogen Informatics"/>
            <person name="Doyle S."/>
        </authorList>
    </citation>
    <scope>NUCLEOTIDE SEQUENCE [LARGE SCALE GENOMIC DNA]</scope>
    <source>
        <strain evidence="5 6">NCTC13296</strain>
    </source>
</reference>
<evidence type="ECO:0000256" key="1">
    <source>
        <dbReference type="ARBA" id="ARBA00023015"/>
    </source>
</evidence>